<dbReference type="InterPro" id="IPR014330">
    <property type="entry name" value="RNA-bd_S4-rel_YaaA"/>
</dbReference>
<comment type="caution">
    <text evidence="2">The sequence shown here is derived from an EMBL/GenBank/DDBJ whole genome shotgun (WGS) entry which is preliminary data.</text>
</comment>
<dbReference type="Gene3D" id="3.10.290.10">
    <property type="entry name" value="RNA-binding S4 domain"/>
    <property type="match status" value="1"/>
</dbReference>
<dbReference type="SUPFAM" id="SSF55174">
    <property type="entry name" value="Alpha-L RNA-binding motif"/>
    <property type="match status" value="1"/>
</dbReference>
<sequence length="76" mass="8623">MKEEVSIQTEFIRLGQFIKLANIFESGGMIKSFLQEQGVIVNGEHETRRGRKLYPGDEVVIEDVGTFIVTESQSFD</sequence>
<name>A0A841RR34_9BACI</name>
<dbReference type="NCBIfam" id="TIGR02988">
    <property type="entry name" value="YaaA_near_RecF"/>
    <property type="match status" value="1"/>
</dbReference>
<keyword evidence="1" id="KW-0694">RNA-binding</keyword>
<organism evidence="2 3">
    <name type="scientific">Gracilibacillus halotolerans</name>
    <dbReference type="NCBI Taxonomy" id="74386"/>
    <lineage>
        <taxon>Bacteria</taxon>
        <taxon>Bacillati</taxon>
        <taxon>Bacillota</taxon>
        <taxon>Bacilli</taxon>
        <taxon>Bacillales</taxon>
        <taxon>Bacillaceae</taxon>
        <taxon>Gracilibacillus</taxon>
    </lineage>
</organism>
<dbReference type="GO" id="GO:0003723">
    <property type="term" value="F:RNA binding"/>
    <property type="evidence" value="ECO:0007669"/>
    <property type="project" value="UniProtKB-KW"/>
</dbReference>
<gene>
    <name evidence="2" type="ORF">GGQ92_002202</name>
</gene>
<evidence type="ECO:0000313" key="3">
    <source>
        <dbReference type="Proteomes" id="UP000572212"/>
    </source>
</evidence>
<evidence type="ECO:0000256" key="1">
    <source>
        <dbReference type="PROSITE-ProRule" id="PRU00182"/>
    </source>
</evidence>
<accession>A0A841RR34</accession>
<dbReference type="PROSITE" id="PS50889">
    <property type="entry name" value="S4"/>
    <property type="match status" value="1"/>
</dbReference>
<dbReference type="RefSeq" id="WP_184248483.1">
    <property type="nucleotide sequence ID" value="NZ_BAAACU010000012.1"/>
</dbReference>
<evidence type="ECO:0000313" key="2">
    <source>
        <dbReference type="EMBL" id="MBB6513394.1"/>
    </source>
</evidence>
<protein>
    <submittedName>
        <fullName evidence="2">S4 domain protein YaaA</fullName>
    </submittedName>
</protein>
<proteinExistence type="predicted"/>
<dbReference type="Pfam" id="PF13275">
    <property type="entry name" value="S4_2"/>
    <property type="match status" value="1"/>
</dbReference>
<keyword evidence="3" id="KW-1185">Reference proteome</keyword>
<dbReference type="EMBL" id="JACHON010000011">
    <property type="protein sequence ID" value="MBB6513394.1"/>
    <property type="molecule type" value="Genomic_DNA"/>
</dbReference>
<dbReference type="CDD" id="cd00165">
    <property type="entry name" value="S4"/>
    <property type="match status" value="1"/>
</dbReference>
<dbReference type="InterPro" id="IPR036986">
    <property type="entry name" value="S4_RNA-bd_sf"/>
</dbReference>
<reference evidence="2 3" key="1">
    <citation type="submission" date="2020-08" db="EMBL/GenBank/DDBJ databases">
        <title>Genomic Encyclopedia of Type Strains, Phase IV (KMG-IV): sequencing the most valuable type-strain genomes for metagenomic binning, comparative biology and taxonomic classification.</title>
        <authorList>
            <person name="Goeker M."/>
        </authorList>
    </citation>
    <scope>NUCLEOTIDE SEQUENCE [LARGE SCALE GENOMIC DNA]</scope>
    <source>
        <strain evidence="2 3">DSM 11805</strain>
    </source>
</reference>
<dbReference type="Proteomes" id="UP000572212">
    <property type="component" value="Unassembled WGS sequence"/>
</dbReference>
<dbReference type="AlphaFoldDB" id="A0A841RR34"/>